<sequence length="114" mass="12185">MHKGYHRHRLLHAASMSREQFLPGLAPSLAHQAKTTDDLQQSVPKPTPSGSGDAHVRVARPPLIPTFATCGSRPFGEAILVCCDVDSSTASQNPENGSRRAAVCGTFPGQWGPR</sequence>
<evidence type="ECO:0000313" key="4">
    <source>
        <dbReference type="Proteomes" id="UP000006039"/>
    </source>
</evidence>
<gene>
    <name evidence="3" type="primary">20351646</name>
    <name evidence="2" type="ORF">GGTG_11188</name>
</gene>
<reference evidence="3" key="4">
    <citation type="journal article" date="2015" name="G3 (Bethesda)">
        <title>Genome sequences of three phytopathogenic species of the Magnaporthaceae family of fungi.</title>
        <authorList>
            <person name="Okagaki L.H."/>
            <person name="Nunes C.C."/>
            <person name="Sailsbery J."/>
            <person name="Clay B."/>
            <person name="Brown D."/>
            <person name="John T."/>
            <person name="Oh Y."/>
            <person name="Young N."/>
            <person name="Fitzgerald M."/>
            <person name="Haas B.J."/>
            <person name="Zeng Q."/>
            <person name="Young S."/>
            <person name="Adiconis X."/>
            <person name="Fan L."/>
            <person name="Levin J.Z."/>
            <person name="Mitchell T.K."/>
            <person name="Okubara P.A."/>
            <person name="Farman M.L."/>
            <person name="Kohn L.M."/>
            <person name="Birren B."/>
            <person name="Ma L.-J."/>
            <person name="Dean R.A."/>
        </authorList>
    </citation>
    <scope>NUCLEOTIDE SEQUENCE</scope>
    <source>
        <strain evidence="3">R3-111a-1</strain>
    </source>
</reference>
<evidence type="ECO:0000313" key="2">
    <source>
        <dbReference type="EMBL" id="EJT71936.1"/>
    </source>
</evidence>
<dbReference type="GeneID" id="20351646"/>
<dbReference type="AlphaFoldDB" id="J3PCG6"/>
<reference evidence="2" key="3">
    <citation type="submission" date="2010-09" db="EMBL/GenBank/DDBJ databases">
        <title>Annotation of Gaeumannomyces graminis var. tritici R3-111a-1.</title>
        <authorList>
            <consortium name="The Broad Institute Genome Sequencing Platform"/>
            <person name="Ma L.-J."/>
            <person name="Dead R."/>
            <person name="Young S.K."/>
            <person name="Zeng Q."/>
            <person name="Gargeya S."/>
            <person name="Fitzgerald M."/>
            <person name="Haas B."/>
            <person name="Abouelleil A."/>
            <person name="Alvarado L."/>
            <person name="Arachchi H.M."/>
            <person name="Berlin A."/>
            <person name="Brown A."/>
            <person name="Chapman S.B."/>
            <person name="Chen Z."/>
            <person name="Dunbar C."/>
            <person name="Freedman E."/>
            <person name="Gearin G."/>
            <person name="Gellesch M."/>
            <person name="Goldberg J."/>
            <person name="Griggs A."/>
            <person name="Gujja S."/>
            <person name="Heiman D."/>
            <person name="Howarth C."/>
            <person name="Larson L."/>
            <person name="Lui A."/>
            <person name="MacDonald P.J.P."/>
            <person name="Mehta T."/>
            <person name="Montmayeur A."/>
            <person name="Murphy C."/>
            <person name="Neiman D."/>
            <person name="Pearson M."/>
            <person name="Priest M."/>
            <person name="Roberts A."/>
            <person name="Saif S."/>
            <person name="Shea T."/>
            <person name="Shenoy N."/>
            <person name="Sisk P."/>
            <person name="Stolte C."/>
            <person name="Sykes S."/>
            <person name="Yandava C."/>
            <person name="Wortman J."/>
            <person name="Nusbaum C."/>
            <person name="Birren B."/>
        </authorList>
    </citation>
    <scope>NUCLEOTIDE SEQUENCE</scope>
    <source>
        <strain evidence="2">R3-111a-1</strain>
    </source>
</reference>
<feature type="region of interest" description="Disordered" evidence="1">
    <location>
        <begin position="90"/>
        <end position="114"/>
    </location>
</feature>
<dbReference type="EnsemblFungi" id="EJT71936">
    <property type="protein sequence ID" value="EJT71936"/>
    <property type="gene ID" value="GGTG_11188"/>
</dbReference>
<reference evidence="3" key="5">
    <citation type="submission" date="2018-04" db="UniProtKB">
        <authorList>
            <consortium name="EnsemblFungi"/>
        </authorList>
    </citation>
    <scope>IDENTIFICATION</scope>
    <source>
        <strain evidence="3">R3-111a-1</strain>
    </source>
</reference>
<reference evidence="4" key="1">
    <citation type="submission" date="2010-07" db="EMBL/GenBank/DDBJ databases">
        <title>The genome sequence of Gaeumannomyces graminis var. tritici strain R3-111a-1.</title>
        <authorList>
            <consortium name="The Broad Institute Genome Sequencing Platform"/>
            <person name="Ma L.-J."/>
            <person name="Dead R."/>
            <person name="Young S."/>
            <person name="Zeng Q."/>
            <person name="Koehrsen M."/>
            <person name="Alvarado L."/>
            <person name="Berlin A."/>
            <person name="Chapman S.B."/>
            <person name="Chen Z."/>
            <person name="Freedman E."/>
            <person name="Gellesch M."/>
            <person name="Goldberg J."/>
            <person name="Griggs A."/>
            <person name="Gujja S."/>
            <person name="Heilman E.R."/>
            <person name="Heiman D."/>
            <person name="Hepburn T."/>
            <person name="Howarth C."/>
            <person name="Jen D."/>
            <person name="Larson L."/>
            <person name="Mehta T."/>
            <person name="Neiman D."/>
            <person name="Pearson M."/>
            <person name="Roberts A."/>
            <person name="Saif S."/>
            <person name="Shea T."/>
            <person name="Shenoy N."/>
            <person name="Sisk P."/>
            <person name="Stolte C."/>
            <person name="Sykes S."/>
            <person name="Walk T."/>
            <person name="White J."/>
            <person name="Yandava C."/>
            <person name="Haas B."/>
            <person name="Nusbaum C."/>
            <person name="Birren B."/>
        </authorList>
    </citation>
    <scope>NUCLEOTIDE SEQUENCE [LARGE SCALE GENOMIC DNA]</scope>
    <source>
        <strain evidence="4">R3-111a-1</strain>
    </source>
</reference>
<dbReference type="EMBL" id="GL385400">
    <property type="protein sequence ID" value="EJT71936.1"/>
    <property type="molecule type" value="Genomic_DNA"/>
</dbReference>
<proteinExistence type="predicted"/>
<feature type="region of interest" description="Disordered" evidence="1">
    <location>
        <begin position="22"/>
        <end position="57"/>
    </location>
</feature>
<keyword evidence="4" id="KW-1185">Reference proteome</keyword>
<dbReference type="HOGENOM" id="CLU_2121254_0_0_1"/>
<name>J3PCG6_GAET3</name>
<dbReference type="VEuPathDB" id="FungiDB:GGTG_11188"/>
<accession>J3PCG6</accession>
<evidence type="ECO:0000256" key="1">
    <source>
        <dbReference type="SAM" id="MobiDB-lite"/>
    </source>
</evidence>
<organism evidence="2">
    <name type="scientific">Gaeumannomyces tritici (strain R3-111a-1)</name>
    <name type="common">Wheat and barley take-all root rot fungus</name>
    <name type="synonym">Gaeumannomyces graminis var. tritici</name>
    <dbReference type="NCBI Taxonomy" id="644352"/>
    <lineage>
        <taxon>Eukaryota</taxon>
        <taxon>Fungi</taxon>
        <taxon>Dikarya</taxon>
        <taxon>Ascomycota</taxon>
        <taxon>Pezizomycotina</taxon>
        <taxon>Sordariomycetes</taxon>
        <taxon>Sordariomycetidae</taxon>
        <taxon>Magnaporthales</taxon>
        <taxon>Magnaporthaceae</taxon>
        <taxon>Gaeumannomyces</taxon>
    </lineage>
</organism>
<dbReference type="Proteomes" id="UP000006039">
    <property type="component" value="Unassembled WGS sequence"/>
</dbReference>
<evidence type="ECO:0000313" key="3">
    <source>
        <dbReference type="EnsemblFungi" id="EJT71936"/>
    </source>
</evidence>
<reference evidence="2" key="2">
    <citation type="submission" date="2010-07" db="EMBL/GenBank/DDBJ databases">
        <authorList>
            <consortium name="The Broad Institute Genome Sequencing Platform"/>
            <consortium name="Broad Institute Genome Sequencing Center for Infectious Disease"/>
            <person name="Ma L.-J."/>
            <person name="Dead R."/>
            <person name="Young S."/>
            <person name="Zeng Q."/>
            <person name="Koehrsen M."/>
            <person name="Alvarado L."/>
            <person name="Berlin A."/>
            <person name="Chapman S.B."/>
            <person name="Chen Z."/>
            <person name="Freedman E."/>
            <person name="Gellesch M."/>
            <person name="Goldberg J."/>
            <person name="Griggs A."/>
            <person name="Gujja S."/>
            <person name="Heilman E.R."/>
            <person name="Heiman D."/>
            <person name="Hepburn T."/>
            <person name="Howarth C."/>
            <person name="Jen D."/>
            <person name="Larson L."/>
            <person name="Mehta T."/>
            <person name="Neiman D."/>
            <person name="Pearson M."/>
            <person name="Roberts A."/>
            <person name="Saif S."/>
            <person name="Shea T."/>
            <person name="Shenoy N."/>
            <person name="Sisk P."/>
            <person name="Stolte C."/>
            <person name="Sykes S."/>
            <person name="Walk T."/>
            <person name="White J."/>
            <person name="Yandava C."/>
            <person name="Haas B."/>
            <person name="Nusbaum C."/>
            <person name="Birren B."/>
        </authorList>
    </citation>
    <scope>NUCLEOTIDE SEQUENCE</scope>
    <source>
        <strain evidence="2">R3-111a-1</strain>
    </source>
</reference>
<feature type="compositionally biased region" description="Polar residues" evidence="1">
    <location>
        <begin position="38"/>
        <end position="50"/>
    </location>
</feature>
<dbReference type="RefSeq" id="XP_009227333.1">
    <property type="nucleotide sequence ID" value="XM_009229069.1"/>
</dbReference>
<protein>
    <submittedName>
        <fullName evidence="2 3">Uncharacterized protein</fullName>
    </submittedName>
</protein>